<dbReference type="AlphaFoldDB" id="T0J336"/>
<dbReference type="Gene3D" id="1.20.1250.20">
    <property type="entry name" value="MFS general substrate transporter like domains"/>
    <property type="match status" value="1"/>
</dbReference>
<accession>T0J336</accession>
<organism evidence="6 7">
    <name type="scientific">Novosphingobium lindaniclasticum LE124</name>
    <dbReference type="NCBI Taxonomy" id="1096930"/>
    <lineage>
        <taxon>Bacteria</taxon>
        <taxon>Pseudomonadati</taxon>
        <taxon>Pseudomonadota</taxon>
        <taxon>Alphaproteobacteria</taxon>
        <taxon>Sphingomonadales</taxon>
        <taxon>Sphingomonadaceae</taxon>
        <taxon>Novosphingobium</taxon>
    </lineage>
</organism>
<dbReference type="InterPro" id="IPR011701">
    <property type="entry name" value="MFS"/>
</dbReference>
<dbReference type="PATRIC" id="fig|1096930.3.peg.1889"/>
<evidence type="ECO:0000256" key="2">
    <source>
        <dbReference type="ARBA" id="ARBA00022989"/>
    </source>
</evidence>
<feature type="transmembrane region" description="Helical" evidence="4">
    <location>
        <begin position="76"/>
        <end position="94"/>
    </location>
</feature>
<dbReference type="PROSITE" id="PS50850">
    <property type="entry name" value="MFS"/>
    <property type="match status" value="1"/>
</dbReference>
<evidence type="ECO:0000259" key="5">
    <source>
        <dbReference type="PROSITE" id="PS50850"/>
    </source>
</evidence>
<protein>
    <recommendedName>
        <fullName evidence="5">Major facilitator superfamily (MFS) profile domain-containing protein</fullName>
    </recommendedName>
</protein>
<dbReference type="PANTHER" id="PTHR23534">
    <property type="entry name" value="MFS PERMEASE"/>
    <property type="match status" value="1"/>
</dbReference>
<feature type="transmembrane region" description="Helical" evidence="4">
    <location>
        <begin position="338"/>
        <end position="356"/>
    </location>
</feature>
<keyword evidence="2 4" id="KW-1133">Transmembrane helix</keyword>
<name>T0J336_9SPHN</name>
<feature type="transmembrane region" description="Helical" evidence="4">
    <location>
        <begin position="100"/>
        <end position="124"/>
    </location>
</feature>
<feature type="transmembrane region" description="Helical" evidence="4">
    <location>
        <begin position="136"/>
        <end position="155"/>
    </location>
</feature>
<dbReference type="PANTHER" id="PTHR23534:SF1">
    <property type="entry name" value="MAJOR FACILITATOR SUPERFAMILY PROTEIN"/>
    <property type="match status" value="1"/>
</dbReference>
<evidence type="ECO:0000256" key="4">
    <source>
        <dbReference type="SAM" id="Phobius"/>
    </source>
</evidence>
<dbReference type="GO" id="GO:0022857">
    <property type="term" value="F:transmembrane transporter activity"/>
    <property type="evidence" value="ECO:0007669"/>
    <property type="project" value="InterPro"/>
</dbReference>
<keyword evidence="3 4" id="KW-0472">Membrane</keyword>
<dbReference type="eggNOG" id="COG2814">
    <property type="taxonomic scope" value="Bacteria"/>
</dbReference>
<evidence type="ECO:0000313" key="7">
    <source>
        <dbReference type="Proteomes" id="UP000015527"/>
    </source>
</evidence>
<keyword evidence="1 4" id="KW-0812">Transmembrane</keyword>
<dbReference type="Pfam" id="PF07690">
    <property type="entry name" value="MFS_1"/>
    <property type="match status" value="1"/>
</dbReference>
<feature type="transmembrane region" description="Helical" evidence="4">
    <location>
        <begin position="212"/>
        <end position="231"/>
    </location>
</feature>
<feature type="transmembrane region" description="Helical" evidence="4">
    <location>
        <begin position="362"/>
        <end position="385"/>
    </location>
</feature>
<dbReference type="InterPro" id="IPR020846">
    <property type="entry name" value="MFS_dom"/>
</dbReference>
<dbReference type="OrthoDB" id="8558006at2"/>
<evidence type="ECO:0000313" key="6">
    <source>
        <dbReference type="EMBL" id="EQB16344.1"/>
    </source>
</evidence>
<feature type="transmembrane region" description="Helical" evidence="4">
    <location>
        <begin position="251"/>
        <end position="270"/>
    </location>
</feature>
<evidence type="ECO:0000256" key="1">
    <source>
        <dbReference type="ARBA" id="ARBA00022692"/>
    </source>
</evidence>
<keyword evidence="7" id="KW-1185">Reference proteome</keyword>
<evidence type="ECO:0000256" key="3">
    <source>
        <dbReference type="ARBA" id="ARBA00023136"/>
    </source>
</evidence>
<feature type="transmembrane region" description="Helical" evidence="4">
    <location>
        <begin position="302"/>
        <end position="326"/>
    </location>
</feature>
<reference evidence="6 7" key="1">
    <citation type="journal article" date="2013" name="Genome Announc.">
        <title>Genome Sequence of Novosphingobium lindaniclasticum LE124T, Isolated from a Hexachlorocyclohexane Dumpsite.</title>
        <authorList>
            <person name="Saxena A."/>
            <person name="Nayyar N."/>
            <person name="Sangwan N."/>
            <person name="Kumari R."/>
            <person name="Khurana J.P."/>
            <person name="Lal R."/>
        </authorList>
    </citation>
    <scope>NUCLEOTIDE SEQUENCE [LARGE SCALE GENOMIC DNA]</scope>
    <source>
        <strain evidence="6 7">LE124</strain>
    </source>
</reference>
<dbReference type="Proteomes" id="UP000015527">
    <property type="component" value="Unassembled WGS sequence"/>
</dbReference>
<dbReference type="RefSeq" id="WP_021233789.1">
    <property type="nucleotide sequence ID" value="NZ_ATHL01000069.1"/>
</dbReference>
<feature type="transmembrane region" description="Helical" evidence="4">
    <location>
        <begin position="167"/>
        <end position="185"/>
    </location>
</feature>
<feature type="transmembrane region" description="Helical" evidence="4">
    <location>
        <begin position="277"/>
        <end position="296"/>
    </location>
</feature>
<sequence>MSIFGQGRPTVWRLCAAQALAGSHATVLFASGAVVGRELAPEAELATLPVSLFVVGMAASTLPAGRIATRHGRSRVFLIGSVSGLMAGLTAALAVVIQSFLLFCAAAFAAGSYAAVVLTFRFAAAECVPAPAKARALSLVLAGGIMAGLIGGQLVSLTMDLIPGRDFVGTYIASSGIAVLAGLLLRKVNLREPIAGTAALGRPLREIARQPLFLAAVSSGVVTYLLMNFLMTSAPLAMRMHGLSQNHANNAVQWHVVAMYAPSFVVGRLITRIGATWVTATGLLIIGLAAGVGLLGMTTDHFLVAMIVLGVGWNFGFTGASAMVLETHRPEERARVQSTNDFIVFGSVALGSFLSGGMLVRYGWQVVCMTVFPLVLFSFIALFAFRRHQADTSPLAAS</sequence>
<feature type="domain" description="Major facilitator superfamily (MFS) profile" evidence="5">
    <location>
        <begin position="212"/>
        <end position="398"/>
    </location>
</feature>
<proteinExistence type="predicted"/>
<dbReference type="InterPro" id="IPR036259">
    <property type="entry name" value="MFS_trans_sf"/>
</dbReference>
<gene>
    <name evidence="6" type="ORF">L284_09515</name>
</gene>
<dbReference type="SUPFAM" id="SSF103473">
    <property type="entry name" value="MFS general substrate transporter"/>
    <property type="match status" value="1"/>
</dbReference>
<feature type="transmembrane region" description="Helical" evidence="4">
    <location>
        <begin position="46"/>
        <end position="64"/>
    </location>
</feature>
<dbReference type="EMBL" id="ATHL01000069">
    <property type="protein sequence ID" value="EQB16344.1"/>
    <property type="molecule type" value="Genomic_DNA"/>
</dbReference>
<comment type="caution">
    <text evidence="6">The sequence shown here is derived from an EMBL/GenBank/DDBJ whole genome shotgun (WGS) entry which is preliminary data.</text>
</comment>